<evidence type="ECO:0000259" key="2">
    <source>
        <dbReference type="PROSITE" id="PS51915"/>
    </source>
</evidence>
<name>A0A9P0CRI3_9CUCU</name>
<keyword evidence="1" id="KW-0862">Zinc</keyword>
<feature type="binding site" evidence="1">
    <location>
        <position position="54"/>
    </location>
    <ligand>
        <name>Zn(2+)</name>
        <dbReference type="ChEBI" id="CHEBI:29105"/>
    </ligand>
</feature>
<dbReference type="PROSITE" id="PS51915">
    <property type="entry name" value="ZAD"/>
    <property type="match status" value="1"/>
</dbReference>
<feature type="domain" description="ZAD" evidence="2">
    <location>
        <begin position="10"/>
        <end position="78"/>
    </location>
</feature>
<accession>A0A9P0CRI3</accession>
<evidence type="ECO:0000313" key="4">
    <source>
        <dbReference type="Proteomes" id="UP001153636"/>
    </source>
</evidence>
<protein>
    <recommendedName>
        <fullName evidence="2">ZAD domain-containing protein</fullName>
    </recommendedName>
</protein>
<keyword evidence="1" id="KW-0479">Metal-binding</keyword>
<dbReference type="Pfam" id="PF07776">
    <property type="entry name" value="zf-AD"/>
    <property type="match status" value="1"/>
</dbReference>
<dbReference type="GO" id="GO:0005634">
    <property type="term" value="C:nucleus"/>
    <property type="evidence" value="ECO:0007669"/>
    <property type="project" value="InterPro"/>
</dbReference>
<feature type="binding site" evidence="1">
    <location>
        <position position="12"/>
    </location>
    <ligand>
        <name>Zn(2+)</name>
        <dbReference type="ChEBI" id="CHEBI:29105"/>
    </ligand>
</feature>
<keyword evidence="4" id="KW-1185">Reference proteome</keyword>
<sequence>MLVAAFDFPNICRICLDKGDLKPLDENTIELIEIITDVNVKSESDFPKNICSKCIKDLMDISIFMDKMKYNNMLLKFVLLNPQITIKQEPLEEMFCIPRIEVNKTEPANTIEQTSILRNLLNYENFQKEDRQQNSVSTGYKFDKNNVKSFKENNYCVCSKMQCTECEHGK</sequence>
<proteinExistence type="predicted"/>
<dbReference type="GO" id="GO:0008270">
    <property type="term" value="F:zinc ion binding"/>
    <property type="evidence" value="ECO:0007669"/>
    <property type="project" value="UniProtKB-UniRule"/>
</dbReference>
<dbReference type="Proteomes" id="UP001153636">
    <property type="component" value="Chromosome 2"/>
</dbReference>
<dbReference type="InterPro" id="IPR012934">
    <property type="entry name" value="Znf_AD"/>
</dbReference>
<feature type="binding site" evidence="1">
    <location>
        <position position="51"/>
    </location>
    <ligand>
        <name>Zn(2+)</name>
        <dbReference type="ChEBI" id="CHEBI:29105"/>
    </ligand>
</feature>
<evidence type="ECO:0000313" key="3">
    <source>
        <dbReference type="EMBL" id="CAH1106681.1"/>
    </source>
</evidence>
<gene>
    <name evidence="3" type="ORF">PSYICH_LOCUS7620</name>
</gene>
<keyword evidence="1" id="KW-0863">Zinc-finger</keyword>
<feature type="binding site" evidence="1">
    <location>
        <position position="15"/>
    </location>
    <ligand>
        <name>Zn(2+)</name>
        <dbReference type="ChEBI" id="CHEBI:29105"/>
    </ligand>
</feature>
<dbReference type="SUPFAM" id="SSF57716">
    <property type="entry name" value="Glucocorticoid receptor-like (DNA-binding domain)"/>
    <property type="match status" value="1"/>
</dbReference>
<dbReference type="OrthoDB" id="6077919at2759"/>
<dbReference type="EMBL" id="OV651814">
    <property type="protein sequence ID" value="CAH1106681.1"/>
    <property type="molecule type" value="Genomic_DNA"/>
</dbReference>
<evidence type="ECO:0000256" key="1">
    <source>
        <dbReference type="PROSITE-ProRule" id="PRU01263"/>
    </source>
</evidence>
<dbReference type="AlphaFoldDB" id="A0A9P0CRI3"/>
<dbReference type="SMART" id="SM00868">
    <property type="entry name" value="zf-AD"/>
    <property type="match status" value="1"/>
</dbReference>
<organism evidence="3 4">
    <name type="scientific">Psylliodes chrysocephalus</name>
    <dbReference type="NCBI Taxonomy" id="3402493"/>
    <lineage>
        <taxon>Eukaryota</taxon>
        <taxon>Metazoa</taxon>
        <taxon>Ecdysozoa</taxon>
        <taxon>Arthropoda</taxon>
        <taxon>Hexapoda</taxon>
        <taxon>Insecta</taxon>
        <taxon>Pterygota</taxon>
        <taxon>Neoptera</taxon>
        <taxon>Endopterygota</taxon>
        <taxon>Coleoptera</taxon>
        <taxon>Polyphaga</taxon>
        <taxon>Cucujiformia</taxon>
        <taxon>Chrysomeloidea</taxon>
        <taxon>Chrysomelidae</taxon>
        <taxon>Galerucinae</taxon>
        <taxon>Alticini</taxon>
        <taxon>Psylliodes</taxon>
    </lineage>
</organism>
<reference evidence="3" key="1">
    <citation type="submission" date="2022-01" db="EMBL/GenBank/DDBJ databases">
        <authorList>
            <person name="King R."/>
        </authorList>
    </citation>
    <scope>NUCLEOTIDE SEQUENCE</scope>
</reference>